<evidence type="ECO:0000313" key="1">
    <source>
        <dbReference type="EMBL" id="KAL3073905.1"/>
    </source>
</evidence>
<sequence length="151" mass="17365">MWTSHSEQQEKTQLFGTYHQKSIKNAKAANISQGIVEFASSSTAPTNFEQQVAAAEGPNGETIFWNYYWSIVAPTPRTRITNVKNTFTSFYKTTLGYVAKWFRTERYPDHIQWLTLIDRQLVHENVIELAPPFPLICPILCSMKLVRSTTF</sequence>
<dbReference type="Proteomes" id="UP001620626">
    <property type="component" value="Unassembled WGS sequence"/>
</dbReference>
<accession>A0ABD2I9M2</accession>
<organism evidence="1 2">
    <name type="scientific">Heterodera trifolii</name>
    <dbReference type="NCBI Taxonomy" id="157864"/>
    <lineage>
        <taxon>Eukaryota</taxon>
        <taxon>Metazoa</taxon>
        <taxon>Ecdysozoa</taxon>
        <taxon>Nematoda</taxon>
        <taxon>Chromadorea</taxon>
        <taxon>Rhabditida</taxon>
        <taxon>Tylenchina</taxon>
        <taxon>Tylenchomorpha</taxon>
        <taxon>Tylenchoidea</taxon>
        <taxon>Heteroderidae</taxon>
        <taxon>Heteroderinae</taxon>
        <taxon>Heterodera</taxon>
    </lineage>
</organism>
<gene>
    <name evidence="1" type="ORF">niasHT_035993</name>
</gene>
<reference evidence="1 2" key="1">
    <citation type="submission" date="2024-10" db="EMBL/GenBank/DDBJ databases">
        <authorList>
            <person name="Kim D."/>
        </authorList>
    </citation>
    <scope>NUCLEOTIDE SEQUENCE [LARGE SCALE GENOMIC DNA]</scope>
    <source>
        <strain evidence="1">BH-2024</strain>
    </source>
</reference>
<keyword evidence="2" id="KW-1185">Reference proteome</keyword>
<name>A0ABD2I9M2_9BILA</name>
<evidence type="ECO:0000313" key="2">
    <source>
        <dbReference type="Proteomes" id="UP001620626"/>
    </source>
</evidence>
<protein>
    <submittedName>
        <fullName evidence="1">Uncharacterized protein</fullName>
    </submittedName>
</protein>
<proteinExistence type="predicted"/>
<dbReference type="AlphaFoldDB" id="A0ABD2I9M2"/>
<comment type="caution">
    <text evidence="1">The sequence shown here is derived from an EMBL/GenBank/DDBJ whole genome shotgun (WGS) entry which is preliminary data.</text>
</comment>
<dbReference type="EMBL" id="JBICBT010001304">
    <property type="protein sequence ID" value="KAL3073905.1"/>
    <property type="molecule type" value="Genomic_DNA"/>
</dbReference>